<keyword evidence="5 11" id="KW-0285">Flavoprotein</keyword>
<dbReference type="InterPro" id="IPR026904">
    <property type="entry name" value="MnmG_C"/>
</dbReference>
<evidence type="ECO:0000256" key="5">
    <source>
        <dbReference type="ARBA" id="ARBA00022630"/>
    </source>
</evidence>
<dbReference type="Proteomes" id="UP000008522">
    <property type="component" value="Chromosome"/>
</dbReference>
<dbReference type="NCBIfam" id="TIGR00136">
    <property type="entry name" value="mnmG_gidA"/>
    <property type="match status" value="1"/>
</dbReference>
<keyword evidence="11" id="KW-0963">Cytoplasm</keyword>
<dbReference type="eggNOG" id="COG0445">
    <property type="taxonomic scope" value="Bacteria"/>
</dbReference>
<evidence type="ECO:0000256" key="1">
    <source>
        <dbReference type="ARBA" id="ARBA00001974"/>
    </source>
</evidence>
<evidence type="ECO:0000259" key="12">
    <source>
        <dbReference type="SMART" id="SM01228"/>
    </source>
</evidence>
<evidence type="ECO:0000256" key="6">
    <source>
        <dbReference type="ARBA" id="ARBA00022694"/>
    </source>
</evidence>
<dbReference type="FunFam" id="3.50.50.60:FF:000002">
    <property type="entry name" value="tRNA uridine 5-carboxymethylaminomethyl modification enzyme MnmG"/>
    <property type="match status" value="1"/>
</dbReference>
<comment type="caution">
    <text evidence="11">Lacks conserved residue(s) required for the propagation of feature annotation.</text>
</comment>
<evidence type="ECO:0000256" key="7">
    <source>
        <dbReference type="ARBA" id="ARBA00022827"/>
    </source>
</evidence>
<dbReference type="GO" id="GO:0030488">
    <property type="term" value="P:tRNA methylation"/>
    <property type="evidence" value="ECO:0007669"/>
    <property type="project" value="TreeGrafter"/>
</dbReference>
<dbReference type="Pfam" id="PF01134">
    <property type="entry name" value="GIDA"/>
    <property type="match status" value="1"/>
</dbReference>
<dbReference type="Gene3D" id="3.50.50.60">
    <property type="entry name" value="FAD/NAD(P)-binding domain"/>
    <property type="match status" value="2"/>
</dbReference>
<dbReference type="InterPro" id="IPR047001">
    <property type="entry name" value="MnmG_C_subdom"/>
</dbReference>
<sequence>MRILYMNNNKYDVIVVGAGHAGIEAALSSARLGMKTLIISINLDTIGQMSCNPSIGGVAKGTIVKEIDALGGEMGKLIDKTMMQFRMLNRSKGKAVWAPRAQADKYAYKEEAAKTLYAENNLTLHQDIVTEIIVENNVLKGIRTERGREYECQAVILTTGTFLNGLIHIGKYQKQAGRIGELPAIGLSDSLRSLGLEVGRLKTGTPARVDYYSINFDILEMQKGDDEITPFSFLDEKIDIVQEPCYITYTDANIHKIIQDNIHLSPMYSGVITGIGPRYCPSIEDKVVRFADKPRHQLHLERESYRTNEVYINGFSSSLPEEVQIKMIRSLKGLEEVRILKPAYAVEYDYVNPIELKPTLETKKIEGLFLAGQINGTSGYEEAACQGLMAGINASLKIKKEAPFILKRSDGYIGVLIDDLTTKGTKEPHRMFTSQAEHRMLLRQDNADERLTELSYNIGLASKERLEKVRDKKQKTQILVEYLNKRTLTQKETEDLGFTKEAKEYRTMSLASIIKRPECGIDMIKHLIDGDYNKNVLENAEIAIKYEGYIARYLNEIRDIEKYENMLIPEDFDYSTLKSVKIDAINKLKQYKPYNISQALRIPEVDKSVVHILILALTNKKK</sequence>
<dbReference type="InterPro" id="IPR002218">
    <property type="entry name" value="MnmG-rel"/>
</dbReference>
<evidence type="ECO:0000313" key="13">
    <source>
        <dbReference type="EMBL" id="AEM20836.1"/>
    </source>
</evidence>
<dbReference type="HOGENOM" id="CLU_007831_2_2_12"/>
<keyword evidence="6 11" id="KW-0819">tRNA processing</keyword>
<comment type="subunit">
    <text evidence="9 11">Homodimer. Heterotetramer of two MnmE and two MnmG subunits.</text>
</comment>
<accession>G0EQD1</accession>
<dbReference type="PROSITE" id="PS01280">
    <property type="entry name" value="GIDA_1"/>
    <property type="match status" value="1"/>
</dbReference>
<dbReference type="GO" id="GO:0002098">
    <property type="term" value="P:tRNA wobble uridine modification"/>
    <property type="evidence" value="ECO:0007669"/>
    <property type="project" value="InterPro"/>
</dbReference>
<organism evidence="13 14">
    <name type="scientific">Brachyspira intermedia (strain ATCC 51140 / PWS/A)</name>
    <name type="common">Serpulina intermedia</name>
    <dbReference type="NCBI Taxonomy" id="1045858"/>
    <lineage>
        <taxon>Bacteria</taxon>
        <taxon>Pseudomonadati</taxon>
        <taxon>Spirochaetota</taxon>
        <taxon>Spirochaetia</taxon>
        <taxon>Brachyspirales</taxon>
        <taxon>Brachyspiraceae</taxon>
        <taxon>Brachyspira</taxon>
    </lineage>
</organism>
<reference evidence="13 14" key="1">
    <citation type="journal article" date="2011" name="BMC Genomics">
        <title>Complete genome sequence of Brachyspira intermedia reveals unique genomic features in Brachyspira species and phage-mediated horizontal gene transfer.</title>
        <authorList>
            <person name="Hafstrom T."/>
            <person name="Jansson D.S."/>
            <person name="Segerman B."/>
        </authorList>
    </citation>
    <scope>NUCLEOTIDE SEQUENCE [LARGE SCALE GENOMIC DNA]</scope>
    <source>
        <strain evidence="14">ATCC 51140 / PWS/A</strain>
    </source>
</reference>
<evidence type="ECO:0000256" key="9">
    <source>
        <dbReference type="ARBA" id="ARBA00025948"/>
    </source>
</evidence>
<dbReference type="KEGG" id="bip:Bint_0202"/>
<dbReference type="InterPro" id="IPR040131">
    <property type="entry name" value="MnmG_N"/>
</dbReference>
<keyword evidence="7 11" id="KW-0274">FAD</keyword>
<dbReference type="HAMAP" id="MF_00129">
    <property type="entry name" value="MnmG_GidA"/>
    <property type="match status" value="1"/>
</dbReference>
<evidence type="ECO:0000256" key="4">
    <source>
        <dbReference type="ARBA" id="ARBA00020461"/>
    </source>
</evidence>
<dbReference type="Gene3D" id="1.10.10.1800">
    <property type="entry name" value="tRNA uridine 5-carboxymethylaminomethyl modification enzyme MnmG/GidA"/>
    <property type="match status" value="1"/>
</dbReference>
<evidence type="ECO:0000256" key="11">
    <source>
        <dbReference type="HAMAP-Rule" id="MF_00129"/>
    </source>
</evidence>
<evidence type="ECO:0000256" key="2">
    <source>
        <dbReference type="ARBA" id="ARBA00003717"/>
    </source>
</evidence>
<dbReference type="InterPro" id="IPR044920">
    <property type="entry name" value="MnmG_C_subdom_sf"/>
</dbReference>
<dbReference type="PROSITE" id="PS01281">
    <property type="entry name" value="GIDA_2"/>
    <property type="match status" value="1"/>
</dbReference>
<dbReference type="GO" id="GO:0005829">
    <property type="term" value="C:cytosol"/>
    <property type="evidence" value="ECO:0007669"/>
    <property type="project" value="TreeGrafter"/>
</dbReference>
<feature type="domain" description="tRNA uridine 5-carboxymethylaminomethyl modification enzyme C-terminal subdomain" evidence="12">
    <location>
        <begin position="544"/>
        <end position="615"/>
    </location>
</feature>
<evidence type="ECO:0000256" key="3">
    <source>
        <dbReference type="ARBA" id="ARBA00007653"/>
    </source>
</evidence>
<dbReference type="InterPro" id="IPR020595">
    <property type="entry name" value="MnmG-rel_CS"/>
</dbReference>
<name>G0EQD1_BRAIP</name>
<feature type="binding site" evidence="11">
    <location>
        <begin position="276"/>
        <end position="290"/>
    </location>
    <ligand>
        <name>NAD(+)</name>
        <dbReference type="ChEBI" id="CHEBI:57540"/>
    </ligand>
</feature>
<dbReference type="SUPFAM" id="SSF51905">
    <property type="entry name" value="FAD/NAD(P)-binding domain"/>
    <property type="match status" value="1"/>
</dbReference>
<evidence type="ECO:0000256" key="10">
    <source>
        <dbReference type="ARBA" id="ARBA00031800"/>
    </source>
</evidence>
<keyword evidence="8 11" id="KW-0520">NAD</keyword>
<dbReference type="AlphaFoldDB" id="G0EQD1"/>
<dbReference type="InterPro" id="IPR004416">
    <property type="entry name" value="MnmG"/>
</dbReference>
<dbReference type="InterPro" id="IPR049312">
    <property type="entry name" value="GIDA_C_N"/>
</dbReference>
<dbReference type="SMART" id="SM01228">
    <property type="entry name" value="GIDA_assoc_3"/>
    <property type="match status" value="1"/>
</dbReference>
<comment type="subcellular location">
    <subcellularLocation>
        <location evidence="11">Cytoplasm</location>
    </subcellularLocation>
</comment>
<dbReference type="PANTHER" id="PTHR11806">
    <property type="entry name" value="GLUCOSE INHIBITED DIVISION PROTEIN A"/>
    <property type="match status" value="1"/>
</dbReference>
<dbReference type="EMBL" id="CP002874">
    <property type="protein sequence ID" value="AEM20836.1"/>
    <property type="molecule type" value="Genomic_DNA"/>
</dbReference>
<keyword evidence="14" id="KW-1185">Reference proteome</keyword>
<comment type="function">
    <text evidence="2 11">NAD-binding protein involved in the addition of a carboxymethylaminomethyl (cmnm) group at the wobble position (U34) of certain tRNAs, forming tRNA-cmnm(5)s(2)U34.</text>
</comment>
<comment type="similarity">
    <text evidence="3 11">Belongs to the MnmG family.</text>
</comment>
<dbReference type="InterPro" id="IPR036188">
    <property type="entry name" value="FAD/NAD-bd_sf"/>
</dbReference>
<protein>
    <recommendedName>
        <fullName evidence="4 11">tRNA uridine 5-carboxymethylaminomethyl modification enzyme MnmG</fullName>
    </recommendedName>
    <alternativeName>
        <fullName evidence="10 11">Glucose-inhibited division protein A</fullName>
    </alternativeName>
</protein>
<gene>
    <name evidence="11" type="primary">mnmG</name>
    <name evidence="11 13" type="synonym">gidA</name>
    <name evidence="13" type="ordered locus">Bint_0202</name>
</gene>
<evidence type="ECO:0000313" key="14">
    <source>
        <dbReference type="Proteomes" id="UP000008522"/>
    </source>
</evidence>
<dbReference type="PANTHER" id="PTHR11806:SF0">
    <property type="entry name" value="PROTEIN MTO1 HOMOLOG, MITOCHONDRIAL"/>
    <property type="match status" value="1"/>
</dbReference>
<dbReference type="Pfam" id="PF13932">
    <property type="entry name" value="SAM_GIDA_C"/>
    <property type="match status" value="1"/>
</dbReference>
<proteinExistence type="inferred from homology"/>
<comment type="cofactor">
    <cofactor evidence="1 11">
        <name>FAD</name>
        <dbReference type="ChEBI" id="CHEBI:57692"/>
    </cofactor>
</comment>
<dbReference type="Pfam" id="PF21680">
    <property type="entry name" value="GIDA_C_1st"/>
    <property type="match status" value="1"/>
</dbReference>
<dbReference type="Gene3D" id="1.10.150.570">
    <property type="entry name" value="GidA associated domain, C-terminal subdomain"/>
    <property type="match status" value="1"/>
</dbReference>
<dbReference type="PATRIC" id="fig|1045858.4.peg.201"/>
<feature type="binding site" evidence="11">
    <location>
        <begin position="17"/>
        <end position="22"/>
    </location>
    <ligand>
        <name>FAD</name>
        <dbReference type="ChEBI" id="CHEBI:57692"/>
    </ligand>
</feature>
<evidence type="ECO:0000256" key="8">
    <source>
        <dbReference type="ARBA" id="ARBA00023027"/>
    </source>
</evidence>
<dbReference type="GO" id="GO:0050660">
    <property type="term" value="F:flavin adenine dinucleotide binding"/>
    <property type="evidence" value="ECO:0007669"/>
    <property type="project" value="UniProtKB-UniRule"/>
</dbReference>